<comment type="caution">
    <text evidence="2">The sequence shown here is derived from an EMBL/GenBank/DDBJ whole genome shotgun (WGS) entry which is preliminary data.</text>
</comment>
<reference evidence="2 3" key="1">
    <citation type="submission" date="2020-08" db="EMBL/GenBank/DDBJ databases">
        <title>Sequencing the genomes of 1000 actinobacteria strains.</title>
        <authorList>
            <person name="Klenk H.-P."/>
        </authorList>
    </citation>
    <scope>NUCLEOTIDE SEQUENCE [LARGE SCALE GENOMIC DNA]</scope>
    <source>
        <strain evidence="2 3">DSM 17945</strain>
    </source>
</reference>
<feature type="transmembrane region" description="Helical" evidence="1">
    <location>
        <begin position="25"/>
        <end position="43"/>
    </location>
</feature>
<keyword evidence="1" id="KW-0472">Membrane</keyword>
<protein>
    <submittedName>
        <fullName evidence="2">Uncharacterized protein</fullName>
    </submittedName>
</protein>
<sequence>MLNTSLVLAAAEGHHVVNELPIPTVWYGIIVFALLMAALLATMSMRSRALRLPEPTTAVQHHGTGHGSHTPGH</sequence>
<dbReference type="EMBL" id="JACHMW010000001">
    <property type="protein sequence ID" value="MBB5848287.1"/>
    <property type="molecule type" value="Genomic_DNA"/>
</dbReference>
<keyword evidence="1" id="KW-0812">Transmembrane</keyword>
<evidence type="ECO:0000256" key="1">
    <source>
        <dbReference type="SAM" id="Phobius"/>
    </source>
</evidence>
<evidence type="ECO:0000313" key="2">
    <source>
        <dbReference type="EMBL" id="MBB5848287.1"/>
    </source>
</evidence>
<accession>A0A7W9JI43</accession>
<organism evidence="2 3">
    <name type="scientific">Micrococcus endophyticus</name>
    <dbReference type="NCBI Taxonomy" id="455343"/>
    <lineage>
        <taxon>Bacteria</taxon>
        <taxon>Bacillati</taxon>
        <taxon>Actinomycetota</taxon>
        <taxon>Actinomycetes</taxon>
        <taxon>Micrococcales</taxon>
        <taxon>Micrococcaceae</taxon>
        <taxon>Micrococcus</taxon>
    </lineage>
</organism>
<keyword evidence="1" id="KW-1133">Transmembrane helix</keyword>
<dbReference type="AlphaFoldDB" id="A0A7W9JI43"/>
<gene>
    <name evidence="2" type="ORF">HDA33_000851</name>
</gene>
<proteinExistence type="predicted"/>
<dbReference type="Proteomes" id="UP000567246">
    <property type="component" value="Unassembled WGS sequence"/>
</dbReference>
<dbReference type="RefSeq" id="WP_017489126.1">
    <property type="nucleotide sequence ID" value="NZ_BAABAG010000008.1"/>
</dbReference>
<name>A0A7W9JI43_9MICC</name>
<evidence type="ECO:0000313" key="3">
    <source>
        <dbReference type="Proteomes" id="UP000567246"/>
    </source>
</evidence>
<keyword evidence="3" id="KW-1185">Reference proteome</keyword>